<dbReference type="PANTHER" id="PTHR24104:SF47">
    <property type="entry name" value="E3 UBIQUITIN-PROTEIN LIGASE NHLRC1"/>
    <property type="match status" value="1"/>
</dbReference>
<reference evidence="3 4" key="1">
    <citation type="submission" date="2019-09" db="EMBL/GenBank/DDBJ databases">
        <title>Bird 10,000 Genomes (B10K) Project - Family phase.</title>
        <authorList>
            <person name="Zhang G."/>
        </authorList>
    </citation>
    <scope>NUCLEOTIDE SEQUENCE [LARGE SCALE GENOMIC DNA]</scope>
    <source>
        <strain evidence="3">B10K-DU-001-02</strain>
        <tissue evidence="3">Muscle</tissue>
    </source>
</reference>
<dbReference type="SUPFAM" id="SSF101898">
    <property type="entry name" value="NHL repeat"/>
    <property type="match status" value="1"/>
</dbReference>
<sequence>LLNPSGVAVCPATGRLAVAHDGEQRIHVLAPGGQCLRRFGRRGDAGCDVRYPLDVTVTPDGHLVVTDGGDRAVKAFDFEGRGVLAVREGFCLPWGVDATAEGEVLVSDAGAGALYRLAADFRRGELRRCRAVRARLASPRALAVCRSSGAVAVVEHPEEAQGLPRGSTRVKVFSAQMELLGQVDSFGLSLAFHARVLATAVAFDGEGRVVVADVGRRAVVCLGRPEEFPAFDPLVSHGLSYPVGLTYTADGSLVVLDGGDHSVKIYSS</sequence>
<dbReference type="GO" id="GO:0043161">
    <property type="term" value="P:proteasome-mediated ubiquitin-dependent protein catabolic process"/>
    <property type="evidence" value="ECO:0007669"/>
    <property type="project" value="TreeGrafter"/>
</dbReference>
<dbReference type="Proteomes" id="UP000591535">
    <property type="component" value="Unassembled WGS sequence"/>
</dbReference>
<feature type="repeat" description="NHL" evidence="2">
    <location>
        <begin position="36"/>
        <end position="79"/>
    </location>
</feature>
<dbReference type="GO" id="GO:0061630">
    <property type="term" value="F:ubiquitin protein ligase activity"/>
    <property type="evidence" value="ECO:0007669"/>
    <property type="project" value="TreeGrafter"/>
</dbReference>
<dbReference type="PANTHER" id="PTHR24104">
    <property type="entry name" value="E3 UBIQUITIN-PROTEIN LIGASE NHLRC1-RELATED"/>
    <property type="match status" value="1"/>
</dbReference>
<dbReference type="CDD" id="cd14961">
    <property type="entry name" value="NHL_TRIM32_like"/>
    <property type="match status" value="1"/>
</dbReference>
<feature type="repeat" description="NHL" evidence="2">
    <location>
        <begin position="237"/>
        <end position="268"/>
    </location>
</feature>
<dbReference type="Gene3D" id="2.120.10.30">
    <property type="entry name" value="TolB, C-terminal domain"/>
    <property type="match status" value="2"/>
</dbReference>
<feature type="non-terminal residue" evidence="3">
    <location>
        <position position="268"/>
    </location>
</feature>
<name>A0A7K8ZCQ2_9PASS</name>
<protein>
    <submittedName>
        <fullName evidence="3">NHLC1 ligase</fullName>
    </submittedName>
</protein>
<comment type="caution">
    <text evidence="3">The sequence shown here is derived from an EMBL/GenBank/DDBJ whole genome shotgun (WGS) entry which is preliminary data.</text>
</comment>
<dbReference type="GO" id="GO:0005634">
    <property type="term" value="C:nucleus"/>
    <property type="evidence" value="ECO:0007669"/>
    <property type="project" value="TreeGrafter"/>
</dbReference>
<keyword evidence="3" id="KW-0436">Ligase</keyword>
<proteinExistence type="predicted"/>
<feature type="non-terminal residue" evidence="3">
    <location>
        <position position="1"/>
    </location>
</feature>
<feature type="repeat" description="NHL" evidence="2">
    <location>
        <begin position="1"/>
        <end position="32"/>
    </location>
</feature>
<evidence type="ECO:0000313" key="4">
    <source>
        <dbReference type="Proteomes" id="UP000591535"/>
    </source>
</evidence>
<organism evidence="3 4">
    <name type="scientific">Grallaria varia</name>
    <name type="common">variegated antpitta</name>
    <dbReference type="NCBI Taxonomy" id="117165"/>
    <lineage>
        <taxon>Eukaryota</taxon>
        <taxon>Metazoa</taxon>
        <taxon>Chordata</taxon>
        <taxon>Craniata</taxon>
        <taxon>Vertebrata</taxon>
        <taxon>Euteleostomi</taxon>
        <taxon>Archelosauria</taxon>
        <taxon>Archosauria</taxon>
        <taxon>Dinosauria</taxon>
        <taxon>Saurischia</taxon>
        <taxon>Theropoda</taxon>
        <taxon>Coelurosauria</taxon>
        <taxon>Aves</taxon>
        <taxon>Neognathae</taxon>
        <taxon>Neoaves</taxon>
        <taxon>Telluraves</taxon>
        <taxon>Australaves</taxon>
        <taxon>Passeriformes</taxon>
        <taxon>Formicariidae</taxon>
        <taxon>Grallaria</taxon>
    </lineage>
</organism>
<dbReference type="PROSITE" id="PS51125">
    <property type="entry name" value="NHL"/>
    <property type="match status" value="3"/>
</dbReference>
<dbReference type="AlphaFoldDB" id="A0A7K8ZCQ2"/>
<gene>
    <name evidence="3" type="primary">Nhlrc1</name>
    <name evidence="3" type="ORF">GRAVAR_R00838</name>
</gene>
<dbReference type="GO" id="GO:0000209">
    <property type="term" value="P:protein polyubiquitination"/>
    <property type="evidence" value="ECO:0007669"/>
    <property type="project" value="TreeGrafter"/>
</dbReference>
<keyword evidence="4" id="KW-1185">Reference proteome</keyword>
<dbReference type="InterPro" id="IPR001258">
    <property type="entry name" value="NHL_repeat"/>
</dbReference>
<evidence type="ECO:0000256" key="2">
    <source>
        <dbReference type="PROSITE-ProRule" id="PRU00504"/>
    </source>
</evidence>
<dbReference type="FunFam" id="2.120.10.30:FF:000142">
    <property type="entry name" value="NHL repeat containing E3 ubiquitin protein ligase 1"/>
    <property type="match status" value="1"/>
</dbReference>
<evidence type="ECO:0000313" key="3">
    <source>
        <dbReference type="EMBL" id="NXG13411.1"/>
    </source>
</evidence>
<keyword evidence="1" id="KW-0677">Repeat</keyword>
<dbReference type="GO" id="GO:0016874">
    <property type="term" value="F:ligase activity"/>
    <property type="evidence" value="ECO:0007669"/>
    <property type="project" value="UniProtKB-KW"/>
</dbReference>
<dbReference type="InterPro" id="IPR050952">
    <property type="entry name" value="TRIM-NHL_E3_ligases"/>
</dbReference>
<dbReference type="InterPro" id="IPR011042">
    <property type="entry name" value="6-blade_b-propeller_TolB-like"/>
</dbReference>
<accession>A0A7K8ZCQ2</accession>
<dbReference type="EMBL" id="VWZG01000464">
    <property type="protein sequence ID" value="NXG13411.1"/>
    <property type="molecule type" value="Genomic_DNA"/>
</dbReference>
<dbReference type="Pfam" id="PF01436">
    <property type="entry name" value="NHL"/>
    <property type="match status" value="1"/>
</dbReference>
<evidence type="ECO:0000256" key="1">
    <source>
        <dbReference type="ARBA" id="ARBA00022737"/>
    </source>
</evidence>